<reference evidence="2" key="1">
    <citation type="submission" date="2021-03" db="EMBL/GenBank/DDBJ databases">
        <title>Draft genome sequence of rust myrtle Austropuccinia psidii MF-1, a brazilian biotype.</title>
        <authorList>
            <person name="Quecine M.C."/>
            <person name="Pachon D.M.R."/>
            <person name="Bonatelli M.L."/>
            <person name="Correr F.H."/>
            <person name="Franceschini L.M."/>
            <person name="Leite T.F."/>
            <person name="Margarido G.R.A."/>
            <person name="Almeida C.A."/>
            <person name="Ferrarezi J.A."/>
            <person name="Labate C.A."/>
        </authorList>
    </citation>
    <scope>NUCLEOTIDE SEQUENCE</scope>
    <source>
        <strain evidence="2">MF-1</strain>
    </source>
</reference>
<keyword evidence="3" id="KW-1185">Reference proteome</keyword>
<dbReference type="Proteomes" id="UP000765509">
    <property type="component" value="Unassembled WGS sequence"/>
</dbReference>
<evidence type="ECO:0000256" key="1">
    <source>
        <dbReference type="SAM" id="MobiDB-lite"/>
    </source>
</evidence>
<protein>
    <submittedName>
        <fullName evidence="2">Uncharacterized protein</fullName>
    </submittedName>
</protein>
<dbReference type="EMBL" id="AVOT02056953">
    <property type="protein sequence ID" value="MBW0551168.1"/>
    <property type="molecule type" value="Genomic_DNA"/>
</dbReference>
<comment type="caution">
    <text evidence="2">The sequence shown here is derived from an EMBL/GenBank/DDBJ whole genome shotgun (WGS) entry which is preliminary data.</text>
</comment>
<feature type="region of interest" description="Disordered" evidence="1">
    <location>
        <begin position="155"/>
        <end position="180"/>
    </location>
</feature>
<evidence type="ECO:0000313" key="3">
    <source>
        <dbReference type="Proteomes" id="UP000765509"/>
    </source>
</evidence>
<name>A0A9Q3IVT8_9BASI</name>
<proteinExistence type="predicted"/>
<gene>
    <name evidence="2" type="ORF">O181_090883</name>
</gene>
<accession>A0A9Q3IVT8</accession>
<evidence type="ECO:0000313" key="2">
    <source>
        <dbReference type="EMBL" id="MBW0551168.1"/>
    </source>
</evidence>
<sequence>MSPVHFRNFVIPRNQPEDEKACPEPEYLEEDTFDTVVDGKTLRKIIPTRPFTFQLNRNLKPEDWKDMDGVFQLHQLLKDLLQWSMDNKSFNLASHLEELGESFQKISLKEISFKELMVITKGCNPTRKFRILEERATRIKEYQTTIQAIDEQLKQTGPTQIPSGSQGVDQPSSPLGSHSS</sequence>
<organism evidence="2 3">
    <name type="scientific">Austropuccinia psidii MF-1</name>
    <dbReference type="NCBI Taxonomy" id="1389203"/>
    <lineage>
        <taxon>Eukaryota</taxon>
        <taxon>Fungi</taxon>
        <taxon>Dikarya</taxon>
        <taxon>Basidiomycota</taxon>
        <taxon>Pucciniomycotina</taxon>
        <taxon>Pucciniomycetes</taxon>
        <taxon>Pucciniales</taxon>
        <taxon>Sphaerophragmiaceae</taxon>
        <taxon>Austropuccinia</taxon>
    </lineage>
</organism>
<dbReference type="AlphaFoldDB" id="A0A9Q3IVT8"/>